<evidence type="ECO:0000313" key="1">
    <source>
        <dbReference type="EMBL" id="GAF80844.1"/>
    </source>
</evidence>
<reference evidence="1" key="1">
    <citation type="journal article" date="2014" name="Front. Microbiol.">
        <title>High frequency of phylogenetically diverse reductive dehalogenase-homologous genes in deep subseafloor sedimentary metagenomes.</title>
        <authorList>
            <person name="Kawai M."/>
            <person name="Futagami T."/>
            <person name="Toyoda A."/>
            <person name="Takaki Y."/>
            <person name="Nishi S."/>
            <person name="Hori S."/>
            <person name="Arai W."/>
            <person name="Tsubouchi T."/>
            <person name="Morono Y."/>
            <person name="Uchiyama I."/>
            <person name="Ito T."/>
            <person name="Fujiyama A."/>
            <person name="Inagaki F."/>
            <person name="Takami H."/>
        </authorList>
    </citation>
    <scope>NUCLEOTIDE SEQUENCE</scope>
    <source>
        <strain evidence="1">Expedition CK06-06</strain>
    </source>
</reference>
<feature type="non-terminal residue" evidence="1">
    <location>
        <position position="1"/>
    </location>
</feature>
<dbReference type="EMBL" id="BARS01009879">
    <property type="protein sequence ID" value="GAF80844.1"/>
    <property type="molecule type" value="Genomic_DNA"/>
</dbReference>
<proteinExistence type="predicted"/>
<evidence type="ECO:0008006" key="2">
    <source>
        <dbReference type="Google" id="ProtNLM"/>
    </source>
</evidence>
<accession>X0SIK6</accession>
<comment type="caution">
    <text evidence="1">The sequence shown here is derived from an EMBL/GenBank/DDBJ whole genome shotgun (WGS) entry which is preliminary data.</text>
</comment>
<sequence length="123" mass="13706">DPGKHRTLTYGHYANRARGTRAKEKELLEGPGGEAPHKRRCSPTWARLISKVYSADPLTCRRCGGPLKIVAYIHDHFTIKKILDSLSLSPPEIERPPPQVRYVPVDDEGHELEGMVAEGRSAP</sequence>
<dbReference type="AlphaFoldDB" id="X0SIK6"/>
<gene>
    <name evidence="1" type="ORF">S01H1_18469</name>
</gene>
<name>X0SIK6_9ZZZZ</name>
<protein>
    <recommendedName>
        <fullName evidence="2">Transposase zinc-binding domain-containing protein</fullName>
    </recommendedName>
</protein>
<organism evidence="1">
    <name type="scientific">marine sediment metagenome</name>
    <dbReference type="NCBI Taxonomy" id="412755"/>
    <lineage>
        <taxon>unclassified sequences</taxon>
        <taxon>metagenomes</taxon>
        <taxon>ecological metagenomes</taxon>
    </lineage>
</organism>